<dbReference type="Proteomes" id="UP000677668">
    <property type="component" value="Chromosome 1"/>
</dbReference>
<dbReference type="RefSeq" id="WP_058867937.1">
    <property type="nucleotide sequence ID" value="NZ_CP072642.1"/>
</dbReference>
<gene>
    <name evidence="1" type="ORF">J8C05_10670</name>
</gene>
<evidence type="ECO:0000313" key="1">
    <source>
        <dbReference type="EMBL" id="QUV93812.1"/>
    </source>
</evidence>
<accession>A0ABX8AZL4</accession>
<dbReference type="Gene3D" id="2.50.10.10">
    <property type="entry name" value="Bacteriochlorophyll A"/>
    <property type="match status" value="1"/>
</dbReference>
<evidence type="ECO:0000313" key="2">
    <source>
        <dbReference type="Proteomes" id="UP000677668"/>
    </source>
</evidence>
<dbReference type="InterPro" id="IPR003426">
    <property type="entry name" value="BChl_A"/>
</dbReference>
<dbReference type="InterPro" id="IPR036559">
    <property type="entry name" value="Chl_A_sf"/>
</dbReference>
<organism evidence="1 2">
    <name type="scientific">Chloracidobacterium sp. N</name>
    <dbReference type="NCBI Taxonomy" id="2821540"/>
    <lineage>
        <taxon>Bacteria</taxon>
        <taxon>Pseudomonadati</taxon>
        <taxon>Acidobacteriota</taxon>
        <taxon>Terriglobia</taxon>
        <taxon>Terriglobales</taxon>
        <taxon>Acidobacteriaceae</taxon>
        <taxon>Chloracidobacterium</taxon>
        <taxon>Chloracidobacterium aggregatum</taxon>
    </lineage>
</organism>
<dbReference type="Pfam" id="PF02327">
    <property type="entry name" value="BChl_A"/>
    <property type="match status" value="1"/>
</dbReference>
<sequence>MASKLTTSNYDLDLDATGWGTLRAEARISNVPSASPLLPIDGELKLEAKKIEDDVVRLTFFGQSIVDGILGRVEGESDIANESPTRRVAAGDGKITVGKFSHRFEFEGVVDCLRYWRSKAIDDNIIARKQRLLCGNLFHDLSVRVPLDSEEVIDTWLEMQDAFRNSPNFGDYIKDVWLIGPLWNALEQTGQSLDNIDVYYFSEVEGGEKSRIDFRFAGGGTGIVDSISRWLELFPIDGLGKPVNQGGRVARLQGNFNASVQGVEVKLFVELPGFTVPIEGGKRKILNHPLVPLAHHGIAVNSEPADLAIRFKVSIPKGKKFVETANSFEWDRVAENVRVFTGGRYKAWAEGICKGSYSPFDIFFG</sequence>
<reference evidence="1 2" key="1">
    <citation type="submission" date="2021-03" db="EMBL/GenBank/DDBJ databases">
        <title>Genomic and phenotypic characterization of Chloracidobacterium isolates provides evidence for multiple species.</title>
        <authorList>
            <person name="Saini M.K."/>
            <person name="Costas A.M.G."/>
            <person name="Tank M."/>
            <person name="Bryant D.A."/>
        </authorList>
    </citation>
    <scope>NUCLEOTIDE SEQUENCE [LARGE SCALE GENOMIC DNA]</scope>
    <source>
        <strain evidence="1 2">N</strain>
    </source>
</reference>
<proteinExistence type="predicted"/>
<name>A0ABX8AZL4_9BACT</name>
<dbReference type="SUPFAM" id="SSF51081">
    <property type="entry name" value="Bacteriochlorophyll A protein"/>
    <property type="match status" value="1"/>
</dbReference>
<protein>
    <submittedName>
        <fullName evidence="1">Bacteriochlorophyll a protein</fullName>
    </submittedName>
</protein>
<keyword evidence="2" id="KW-1185">Reference proteome</keyword>
<dbReference type="EMBL" id="CP072642">
    <property type="protein sequence ID" value="QUV93812.1"/>
    <property type="molecule type" value="Genomic_DNA"/>
</dbReference>